<reference evidence="2" key="1">
    <citation type="submission" date="2020-11" db="EMBL/GenBank/DDBJ databases">
        <authorList>
            <consortium name="DOE Joint Genome Institute"/>
            <person name="Ahrendt S."/>
            <person name="Riley R."/>
            <person name="Andreopoulos W."/>
            <person name="Labutti K."/>
            <person name="Pangilinan J."/>
            <person name="Ruiz-Duenas F.J."/>
            <person name="Barrasa J.M."/>
            <person name="Sanchez-Garcia M."/>
            <person name="Camarero S."/>
            <person name="Miyauchi S."/>
            <person name="Serrano A."/>
            <person name="Linde D."/>
            <person name="Babiker R."/>
            <person name="Drula E."/>
            <person name="Ayuso-Fernandez I."/>
            <person name="Pacheco R."/>
            <person name="Padilla G."/>
            <person name="Ferreira P."/>
            <person name="Barriuso J."/>
            <person name="Kellner H."/>
            <person name="Castanera R."/>
            <person name="Alfaro M."/>
            <person name="Ramirez L."/>
            <person name="Pisabarro A.G."/>
            <person name="Kuo A."/>
            <person name="Tritt A."/>
            <person name="Lipzen A."/>
            <person name="He G."/>
            <person name="Yan M."/>
            <person name="Ng V."/>
            <person name="Cullen D."/>
            <person name="Martin F."/>
            <person name="Rosso M.-N."/>
            <person name="Henrissat B."/>
            <person name="Hibbett D."/>
            <person name="Martinez A.T."/>
            <person name="Grigoriev I.V."/>
        </authorList>
    </citation>
    <scope>NUCLEOTIDE SEQUENCE</scope>
    <source>
        <strain evidence="2">CBS 247.69</strain>
    </source>
</reference>
<dbReference type="AlphaFoldDB" id="A0A9P6CHH6"/>
<name>A0A9P6CHH6_9AGAR</name>
<keyword evidence="1" id="KW-0472">Membrane</keyword>
<proteinExistence type="predicted"/>
<evidence type="ECO:0000313" key="3">
    <source>
        <dbReference type="Proteomes" id="UP000807353"/>
    </source>
</evidence>
<sequence>MAWGPPVFTTIETLPSVFSPWALVICGIPFVRLAGFRINRNTFFPGPPNPRLEHQELPVRLGPDTTDMHRIWYTDKKFICTTLVQSPIHPSTPGADHDLVNALLAVEPPRSLKYMFGSELSQGLERSEALFSTGRIRYKYHGNLFRWLKIGGDGRFDIFP</sequence>
<gene>
    <name evidence="2" type="ORF">BDZ94DRAFT_869351</name>
</gene>
<evidence type="ECO:0000313" key="2">
    <source>
        <dbReference type="EMBL" id="KAF9460913.1"/>
    </source>
</evidence>
<keyword evidence="3" id="KW-1185">Reference proteome</keyword>
<keyword evidence="1" id="KW-0812">Transmembrane</keyword>
<dbReference type="Proteomes" id="UP000807353">
    <property type="component" value="Unassembled WGS sequence"/>
</dbReference>
<keyword evidence="1" id="KW-1133">Transmembrane helix</keyword>
<feature type="transmembrane region" description="Helical" evidence="1">
    <location>
        <begin position="18"/>
        <end position="35"/>
    </location>
</feature>
<accession>A0A9P6CHH6</accession>
<comment type="caution">
    <text evidence="2">The sequence shown here is derived from an EMBL/GenBank/DDBJ whole genome shotgun (WGS) entry which is preliminary data.</text>
</comment>
<dbReference type="EMBL" id="MU150292">
    <property type="protein sequence ID" value="KAF9460913.1"/>
    <property type="molecule type" value="Genomic_DNA"/>
</dbReference>
<organism evidence="2 3">
    <name type="scientific">Collybia nuda</name>
    <dbReference type="NCBI Taxonomy" id="64659"/>
    <lineage>
        <taxon>Eukaryota</taxon>
        <taxon>Fungi</taxon>
        <taxon>Dikarya</taxon>
        <taxon>Basidiomycota</taxon>
        <taxon>Agaricomycotina</taxon>
        <taxon>Agaricomycetes</taxon>
        <taxon>Agaricomycetidae</taxon>
        <taxon>Agaricales</taxon>
        <taxon>Tricholomatineae</taxon>
        <taxon>Clitocybaceae</taxon>
        <taxon>Collybia</taxon>
    </lineage>
</organism>
<evidence type="ECO:0000256" key="1">
    <source>
        <dbReference type="SAM" id="Phobius"/>
    </source>
</evidence>
<protein>
    <submittedName>
        <fullName evidence="2">Uncharacterized protein</fullName>
    </submittedName>
</protein>